<dbReference type="Proteomes" id="UP000298493">
    <property type="component" value="Unassembled WGS sequence"/>
</dbReference>
<feature type="compositionally biased region" description="Polar residues" evidence="1">
    <location>
        <begin position="364"/>
        <end position="373"/>
    </location>
</feature>
<protein>
    <submittedName>
        <fullName evidence="2">Uncharacterized protein</fullName>
    </submittedName>
</protein>
<dbReference type="OrthoDB" id="3786931at2759"/>
<feature type="compositionally biased region" description="Basic and acidic residues" evidence="1">
    <location>
        <begin position="374"/>
        <end position="386"/>
    </location>
</feature>
<gene>
    <name evidence="2" type="ORF">E6O75_ATG10728</name>
</gene>
<feature type="region of interest" description="Disordered" evidence="1">
    <location>
        <begin position="281"/>
        <end position="304"/>
    </location>
</feature>
<feature type="compositionally biased region" description="Basic and acidic residues" evidence="1">
    <location>
        <begin position="631"/>
        <end position="645"/>
    </location>
</feature>
<accession>A0A4Z1P7T1</accession>
<organism evidence="2 3">
    <name type="scientific">Venturia nashicola</name>
    <dbReference type="NCBI Taxonomy" id="86259"/>
    <lineage>
        <taxon>Eukaryota</taxon>
        <taxon>Fungi</taxon>
        <taxon>Dikarya</taxon>
        <taxon>Ascomycota</taxon>
        <taxon>Pezizomycotina</taxon>
        <taxon>Dothideomycetes</taxon>
        <taxon>Pleosporomycetidae</taxon>
        <taxon>Venturiales</taxon>
        <taxon>Venturiaceae</taxon>
        <taxon>Venturia</taxon>
    </lineage>
</organism>
<comment type="caution">
    <text evidence="2">The sequence shown here is derived from an EMBL/GenBank/DDBJ whole genome shotgun (WGS) entry which is preliminary data.</text>
</comment>
<keyword evidence="3" id="KW-1185">Reference proteome</keyword>
<dbReference type="STRING" id="86259.A0A4Z1P7T1"/>
<feature type="region of interest" description="Disordered" evidence="1">
    <location>
        <begin position="331"/>
        <end position="479"/>
    </location>
</feature>
<feature type="region of interest" description="Disordered" evidence="1">
    <location>
        <begin position="540"/>
        <end position="574"/>
    </location>
</feature>
<feature type="compositionally biased region" description="Polar residues" evidence="1">
    <location>
        <begin position="543"/>
        <end position="568"/>
    </location>
</feature>
<sequence>MKLLTRILSHQPSPVHPYDSSTQAKYRDLTRKDIERLPVHLRKESGQGKSLCKMHAGLNSGVIRSIFGWIHKQVDLSVGLLTDPTGAEVSISDEVMEPFLHLLNIRSMWTPSSSSFFMRRQNKPDKRWAPQQDGCKACMLARLGGEEDIITPLRASIVAKLSAEDKPKSRRLVWMAALIHGCFVEEVFQRIMDKSESLARSLRTANTEAAFKMAKCAEYWNSTAISPAAGHTQAASRNIKTTRQRPDAAHIVDVAKDVSPITDEMMRVERHAKQEFREWQAQQLQARRKEKRRSVSPVSEKESHLPQTVYNSFDLCTRKASDLYTRPELPIPTLASPFATPSPPPLRPKTSHTGKPHAFHAYNNPLTVPSSSPERPRTSHAAEARRAPPPLPASSRGSRVPSFLLRRKTPKPSFTEPSPNTAPSPPPKDMSTDLPQHVDTLYRASHPIQSPPPVPPKSSPPKHTLLPRLNTNTQQVPRPHHLIPLVRTERTSSVYSQSLHLNSPPQLNGQLSPPNVRGIILDNTEAMRDGMHRSTMRRHYEMQRNSPDSASTSTPIENSWKNVSHTTPLPTPDSAEEYRQLISGQETQFLASTQPVRFLNFNSTEMGMGRWKSKNSLDSVDEGNESLSPTEENKERIHRKVDSRSKFRPLSPSHMRRQFDPSVKELSLQSVIVPPRLVGGYVIGKVAGNNGHAGEFGSQEKEFGPMRARFRPHVSPVDHGEYRTLVEGQRKEMEF</sequence>
<evidence type="ECO:0000313" key="3">
    <source>
        <dbReference type="Proteomes" id="UP000298493"/>
    </source>
</evidence>
<evidence type="ECO:0000256" key="1">
    <source>
        <dbReference type="SAM" id="MobiDB-lite"/>
    </source>
</evidence>
<feature type="compositionally biased region" description="Basic residues" evidence="1">
    <location>
        <begin position="349"/>
        <end position="358"/>
    </location>
</feature>
<name>A0A4Z1P7T1_9PEZI</name>
<evidence type="ECO:0000313" key="2">
    <source>
        <dbReference type="EMBL" id="TID18083.1"/>
    </source>
</evidence>
<dbReference type="AlphaFoldDB" id="A0A4Z1P7T1"/>
<dbReference type="EMBL" id="SNSC02000015">
    <property type="protein sequence ID" value="TID18083.1"/>
    <property type="molecule type" value="Genomic_DNA"/>
</dbReference>
<feature type="compositionally biased region" description="Pro residues" evidence="1">
    <location>
        <begin position="449"/>
        <end position="459"/>
    </location>
</feature>
<proteinExistence type="predicted"/>
<feature type="region of interest" description="Disordered" evidence="1">
    <location>
        <begin position="610"/>
        <end position="656"/>
    </location>
</feature>
<reference evidence="2 3" key="1">
    <citation type="submission" date="2019-04" db="EMBL/GenBank/DDBJ databases">
        <title>High contiguity whole genome sequence and gene annotation resource for two Venturia nashicola isolates.</title>
        <authorList>
            <person name="Prokchorchik M."/>
            <person name="Won K."/>
            <person name="Lee Y."/>
            <person name="Choi E.D."/>
            <person name="Segonzac C."/>
            <person name="Sohn K.H."/>
        </authorList>
    </citation>
    <scope>NUCLEOTIDE SEQUENCE [LARGE SCALE GENOMIC DNA]</scope>
    <source>
        <strain evidence="2 3">PRI2</strain>
    </source>
</reference>